<keyword evidence="3 7" id="KW-0812">Transmembrane</keyword>
<dbReference type="PANTHER" id="PTHR23505:SF79">
    <property type="entry name" value="PROTEIN SPINSTER"/>
    <property type="match status" value="1"/>
</dbReference>
<reference evidence="9 10" key="1">
    <citation type="journal article" date="2017" name="Nat. Ecol. Evol.">
        <title>Scallop genome provides insights into evolution of bilaterian karyotype and development.</title>
        <authorList>
            <person name="Wang S."/>
            <person name="Zhang J."/>
            <person name="Jiao W."/>
            <person name="Li J."/>
            <person name="Xun X."/>
            <person name="Sun Y."/>
            <person name="Guo X."/>
            <person name="Huan P."/>
            <person name="Dong B."/>
            <person name="Zhang L."/>
            <person name="Hu X."/>
            <person name="Sun X."/>
            <person name="Wang J."/>
            <person name="Zhao C."/>
            <person name="Wang Y."/>
            <person name="Wang D."/>
            <person name="Huang X."/>
            <person name="Wang R."/>
            <person name="Lv J."/>
            <person name="Li Y."/>
            <person name="Zhang Z."/>
            <person name="Liu B."/>
            <person name="Lu W."/>
            <person name="Hui Y."/>
            <person name="Liang J."/>
            <person name="Zhou Z."/>
            <person name="Hou R."/>
            <person name="Li X."/>
            <person name="Liu Y."/>
            <person name="Li H."/>
            <person name="Ning X."/>
            <person name="Lin Y."/>
            <person name="Zhao L."/>
            <person name="Xing Q."/>
            <person name="Dou J."/>
            <person name="Li Y."/>
            <person name="Mao J."/>
            <person name="Guo H."/>
            <person name="Dou H."/>
            <person name="Li T."/>
            <person name="Mu C."/>
            <person name="Jiang W."/>
            <person name="Fu Q."/>
            <person name="Fu X."/>
            <person name="Miao Y."/>
            <person name="Liu J."/>
            <person name="Yu Q."/>
            <person name="Li R."/>
            <person name="Liao H."/>
            <person name="Li X."/>
            <person name="Kong Y."/>
            <person name="Jiang Z."/>
            <person name="Chourrout D."/>
            <person name="Li R."/>
            <person name="Bao Z."/>
        </authorList>
    </citation>
    <scope>NUCLEOTIDE SEQUENCE [LARGE SCALE GENOMIC DNA]</scope>
    <source>
        <strain evidence="9 10">PY_sf001</strain>
    </source>
</reference>
<evidence type="ECO:0000256" key="2">
    <source>
        <dbReference type="ARBA" id="ARBA00022448"/>
    </source>
</evidence>
<feature type="transmembrane region" description="Helical" evidence="7">
    <location>
        <begin position="190"/>
        <end position="208"/>
    </location>
</feature>
<feature type="domain" description="Major facilitator superfamily (MFS) profile" evidence="8">
    <location>
        <begin position="75"/>
        <end position="535"/>
    </location>
</feature>
<dbReference type="InterPro" id="IPR020846">
    <property type="entry name" value="MFS_dom"/>
</dbReference>
<dbReference type="Pfam" id="PF07690">
    <property type="entry name" value="MFS_1"/>
    <property type="match status" value="1"/>
</dbReference>
<dbReference type="OrthoDB" id="3639251at2759"/>
<feature type="transmembrane region" description="Helical" evidence="7">
    <location>
        <begin position="251"/>
        <end position="270"/>
    </location>
</feature>
<comment type="similarity">
    <text evidence="6">Belongs to the major facilitator superfamily. Spinster (TC 2.A.1.49) family.</text>
</comment>
<feature type="transmembrane region" description="Helical" evidence="7">
    <location>
        <begin position="379"/>
        <end position="399"/>
    </location>
</feature>
<evidence type="ECO:0000256" key="4">
    <source>
        <dbReference type="ARBA" id="ARBA00022989"/>
    </source>
</evidence>
<keyword evidence="4 7" id="KW-1133">Transmembrane helix</keyword>
<dbReference type="CDD" id="cd17328">
    <property type="entry name" value="MFS_spinster_like"/>
    <property type="match status" value="1"/>
</dbReference>
<comment type="subcellular location">
    <subcellularLocation>
        <location evidence="1">Membrane</location>
        <topology evidence="1">Multi-pass membrane protein</topology>
    </subcellularLocation>
</comment>
<evidence type="ECO:0000259" key="8">
    <source>
        <dbReference type="PROSITE" id="PS50850"/>
    </source>
</evidence>
<feature type="transmembrane region" description="Helical" evidence="7">
    <location>
        <begin position="513"/>
        <end position="534"/>
    </location>
</feature>
<sequence>MFRVRSDISAAKFAMTTVVDTPKKNHELHFNTYIAPCPDEEAEDQSNRDMAAVTKNDEEQGAGWWTTITPYKVFVLVLLLLAFLLNQLDRFMLAITNRSIAQEIHYGDKGCMANTTFTKAELEGIKCENIISQSNCTSTLNNETSLVCKWDYNGQGLLYQIIAGPVFIVIFTFSGIFVGFMADKYNRKNLLAVCCIFWSVMTLLMGFVQDYWQLALLRFGQGLGEAGCTPFAASIIADYFTPETRGLAIGIYNWGIYMGYSLAYAFGNFVTLANINGQGWRWSFFLSGAPGIILGVVIFIALKEPERQRDTSKGDDKTPVIELTAGEKIKKLARYFIRPSVLLICLAGSIRNASGYVFAYSTQPYFTLIGQTKEQIGTWMSWIPLVGGSLSVLVGGFIADRVVKKRGLYGRISIIFISLIIASPFAAGTLYFDPPAAFAFQIPTYLFGEMWIGITLAVIVELMPVDIRTTGIALYLFIITNIGGNVQLLIPSIRDAFESAEYSKSEAWRATLYILYPGPYIYGALVYILVFFVIKRDLKRAQSSNYHEMGPSGEGK</sequence>
<feature type="transmembrane region" description="Helical" evidence="7">
    <location>
        <begin position="64"/>
        <end position="85"/>
    </location>
</feature>
<evidence type="ECO:0000313" key="9">
    <source>
        <dbReference type="EMBL" id="OWF35822.1"/>
    </source>
</evidence>
<dbReference type="GO" id="GO:0016020">
    <property type="term" value="C:membrane"/>
    <property type="evidence" value="ECO:0007669"/>
    <property type="project" value="UniProtKB-SubCell"/>
</dbReference>
<evidence type="ECO:0000256" key="6">
    <source>
        <dbReference type="ARBA" id="ARBA00024338"/>
    </source>
</evidence>
<keyword evidence="2" id="KW-0813">Transport</keyword>
<feature type="transmembrane region" description="Helical" evidence="7">
    <location>
        <begin position="472"/>
        <end position="493"/>
    </location>
</feature>
<proteinExistence type="inferred from homology"/>
<feature type="transmembrane region" description="Helical" evidence="7">
    <location>
        <begin position="282"/>
        <end position="302"/>
    </location>
</feature>
<dbReference type="GO" id="GO:0022857">
    <property type="term" value="F:transmembrane transporter activity"/>
    <property type="evidence" value="ECO:0007669"/>
    <property type="project" value="InterPro"/>
</dbReference>
<accession>A0A210PH60</accession>
<dbReference type="AlphaFoldDB" id="A0A210PH60"/>
<feature type="transmembrane region" description="Helical" evidence="7">
    <location>
        <begin position="438"/>
        <end position="460"/>
    </location>
</feature>
<dbReference type="InterPro" id="IPR036259">
    <property type="entry name" value="MFS_trans_sf"/>
</dbReference>
<dbReference type="Gene3D" id="1.20.1250.20">
    <property type="entry name" value="MFS general substrate transporter like domains"/>
    <property type="match status" value="1"/>
</dbReference>
<dbReference type="PANTHER" id="PTHR23505">
    <property type="entry name" value="SPINSTER"/>
    <property type="match status" value="1"/>
</dbReference>
<dbReference type="SUPFAM" id="SSF103473">
    <property type="entry name" value="MFS general substrate transporter"/>
    <property type="match status" value="1"/>
</dbReference>
<evidence type="ECO:0000313" key="10">
    <source>
        <dbReference type="Proteomes" id="UP000242188"/>
    </source>
</evidence>
<protein>
    <submittedName>
        <fullName evidence="9">Protein spinster-like 2</fullName>
    </submittedName>
</protein>
<comment type="caution">
    <text evidence="9">The sequence shown here is derived from an EMBL/GenBank/DDBJ whole genome shotgun (WGS) entry which is preliminary data.</text>
</comment>
<name>A0A210PH60_MIZYE</name>
<dbReference type="InterPro" id="IPR044770">
    <property type="entry name" value="MFS_spinster-like"/>
</dbReference>
<dbReference type="Proteomes" id="UP000242188">
    <property type="component" value="Unassembled WGS sequence"/>
</dbReference>
<gene>
    <name evidence="9" type="ORF">KP79_PYT04088</name>
</gene>
<evidence type="ECO:0000256" key="5">
    <source>
        <dbReference type="ARBA" id="ARBA00023136"/>
    </source>
</evidence>
<feature type="transmembrane region" description="Helical" evidence="7">
    <location>
        <begin position="340"/>
        <end position="359"/>
    </location>
</feature>
<keyword evidence="5 7" id="KW-0472">Membrane</keyword>
<evidence type="ECO:0000256" key="3">
    <source>
        <dbReference type="ARBA" id="ARBA00022692"/>
    </source>
</evidence>
<evidence type="ECO:0000256" key="7">
    <source>
        <dbReference type="SAM" id="Phobius"/>
    </source>
</evidence>
<evidence type="ECO:0000256" key="1">
    <source>
        <dbReference type="ARBA" id="ARBA00004141"/>
    </source>
</evidence>
<organism evidence="9 10">
    <name type="scientific">Mizuhopecten yessoensis</name>
    <name type="common">Japanese scallop</name>
    <name type="synonym">Patinopecten yessoensis</name>
    <dbReference type="NCBI Taxonomy" id="6573"/>
    <lineage>
        <taxon>Eukaryota</taxon>
        <taxon>Metazoa</taxon>
        <taxon>Spiralia</taxon>
        <taxon>Lophotrochozoa</taxon>
        <taxon>Mollusca</taxon>
        <taxon>Bivalvia</taxon>
        <taxon>Autobranchia</taxon>
        <taxon>Pteriomorphia</taxon>
        <taxon>Pectinida</taxon>
        <taxon>Pectinoidea</taxon>
        <taxon>Pectinidae</taxon>
        <taxon>Mizuhopecten</taxon>
    </lineage>
</organism>
<dbReference type="EMBL" id="NEDP02076705">
    <property type="protein sequence ID" value="OWF35822.1"/>
    <property type="molecule type" value="Genomic_DNA"/>
</dbReference>
<feature type="transmembrane region" description="Helical" evidence="7">
    <location>
        <begin position="157"/>
        <end position="178"/>
    </location>
</feature>
<dbReference type="InterPro" id="IPR011701">
    <property type="entry name" value="MFS"/>
</dbReference>
<feature type="transmembrane region" description="Helical" evidence="7">
    <location>
        <begin position="411"/>
        <end position="432"/>
    </location>
</feature>
<dbReference type="PROSITE" id="PS50850">
    <property type="entry name" value="MFS"/>
    <property type="match status" value="1"/>
</dbReference>
<keyword evidence="10" id="KW-1185">Reference proteome</keyword>